<sequence>MKNGTAMSPTRKADITCHSHSLKAINIGTKKMRTGNITSIILAFFFLIFNCLKSDITL</sequence>
<evidence type="ECO:0000256" key="1">
    <source>
        <dbReference type="SAM" id="Phobius"/>
    </source>
</evidence>
<organism evidence="2 3">
    <name type="scientific">Marivirga lumbricoides</name>
    <dbReference type="NCBI Taxonomy" id="1046115"/>
    <lineage>
        <taxon>Bacteria</taxon>
        <taxon>Pseudomonadati</taxon>
        <taxon>Bacteroidota</taxon>
        <taxon>Cytophagia</taxon>
        <taxon>Cytophagales</taxon>
        <taxon>Marivirgaceae</taxon>
        <taxon>Marivirga</taxon>
    </lineage>
</organism>
<keyword evidence="1" id="KW-0812">Transmembrane</keyword>
<reference evidence="3" key="1">
    <citation type="journal article" date="2019" name="Int. J. Syst. Evol. Microbiol.">
        <title>The Global Catalogue of Microorganisms (GCM) 10K type strain sequencing project: providing services to taxonomists for standard genome sequencing and annotation.</title>
        <authorList>
            <consortium name="The Broad Institute Genomics Platform"/>
            <consortium name="The Broad Institute Genome Sequencing Center for Infectious Disease"/>
            <person name="Wu L."/>
            <person name="Ma J."/>
        </authorList>
    </citation>
    <scope>NUCLEOTIDE SEQUENCE [LARGE SCALE GENOMIC DNA]</scope>
    <source>
        <strain evidence="3">CGMCC 1.10832</strain>
    </source>
</reference>
<feature type="transmembrane region" description="Helical" evidence="1">
    <location>
        <begin position="34"/>
        <end position="52"/>
    </location>
</feature>
<name>A0ABQ1MXJ0_9BACT</name>
<dbReference type="EMBL" id="BMEC01000012">
    <property type="protein sequence ID" value="GGC46560.1"/>
    <property type="molecule type" value="Genomic_DNA"/>
</dbReference>
<proteinExistence type="predicted"/>
<protein>
    <submittedName>
        <fullName evidence="2">Uncharacterized protein</fullName>
    </submittedName>
</protein>
<keyword evidence="1" id="KW-1133">Transmembrane helix</keyword>
<comment type="caution">
    <text evidence="2">The sequence shown here is derived from an EMBL/GenBank/DDBJ whole genome shotgun (WGS) entry which is preliminary data.</text>
</comment>
<evidence type="ECO:0000313" key="3">
    <source>
        <dbReference type="Proteomes" id="UP000636010"/>
    </source>
</evidence>
<accession>A0ABQ1MXJ0</accession>
<gene>
    <name evidence="2" type="ORF">GCM10011506_35200</name>
</gene>
<evidence type="ECO:0000313" key="2">
    <source>
        <dbReference type="EMBL" id="GGC46560.1"/>
    </source>
</evidence>
<keyword evidence="1" id="KW-0472">Membrane</keyword>
<dbReference type="Proteomes" id="UP000636010">
    <property type="component" value="Unassembled WGS sequence"/>
</dbReference>
<keyword evidence="3" id="KW-1185">Reference proteome</keyword>